<organism evidence="4">
    <name type="scientific">Perkinsus marinus (strain ATCC 50983 / TXsc)</name>
    <dbReference type="NCBI Taxonomy" id="423536"/>
    <lineage>
        <taxon>Eukaryota</taxon>
        <taxon>Sar</taxon>
        <taxon>Alveolata</taxon>
        <taxon>Perkinsozoa</taxon>
        <taxon>Perkinsea</taxon>
        <taxon>Perkinsida</taxon>
        <taxon>Perkinsidae</taxon>
        <taxon>Perkinsus</taxon>
    </lineage>
</organism>
<keyword evidence="2" id="KW-1133">Transmembrane helix</keyword>
<dbReference type="RefSeq" id="XP_002788489.1">
    <property type="nucleotide sequence ID" value="XM_002788443.1"/>
</dbReference>
<feature type="transmembrane region" description="Helical" evidence="2">
    <location>
        <begin position="294"/>
        <end position="322"/>
    </location>
</feature>
<evidence type="ECO:0008006" key="5">
    <source>
        <dbReference type="Google" id="ProtNLM"/>
    </source>
</evidence>
<dbReference type="OrthoDB" id="363786at2759"/>
<accession>C5K5G9</accession>
<dbReference type="SUPFAM" id="SSF48371">
    <property type="entry name" value="ARM repeat"/>
    <property type="match status" value="1"/>
</dbReference>
<dbReference type="Gene3D" id="1.25.10.10">
    <property type="entry name" value="Leucine-rich Repeat Variant"/>
    <property type="match status" value="1"/>
</dbReference>
<dbReference type="InterPro" id="IPR011989">
    <property type="entry name" value="ARM-like"/>
</dbReference>
<name>C5K5G9_PERM5</name>
<evidence type="ECO:0000256" key="2">
    <source>
        <dbReference type="SAM" id="Phobius"/>
    </source>
</evidence>
<protein>
    <recommendedName>
        <fullName evidence="5">Transmembrane protein</fullName>
    </recommendedName>
</protein>
<feature type="transmembrane region" description="Helical" evidence="2">
    <location>
        <begin position="732"/>
        <end position="751"/>
    </location>
</feature>
<reference evidence="3 4" key="1">
    <citation type="submission" date="2008-07" db="EMBL/GenBank/DDBJ databases">
        <authorList>
            <person name="El-Sayed N."/>
            <person name="Caler E."/>
            <person name="Inman J."/>
            <person name="Amedeo P."/>
            <person name="Hass B."/>
            <person name="Wortman J."/>
        </authorList>
    </citation>
    <scope>NUCLEOTIDE SEQUENCE [LARGE SCALE GENOMIC DNA]</scope>
    <source>
        <strain evidence="4">ATCC 50983 / TXsc</strain>
    </source>
</reference>
<feature type="transmembrane region" description="Helical" evidence="2">
    <location>
        <begin position="587"/>
        <end position="605"/>
    </location>
</feature>
<dbReference type="OMA" id="WDNTDAC"/>
<feature type="transmembrane region" description="Helical" evidence="2">
    <location>
        <begin position="690"/>
        <end position="712"/>
    </location>
</feature>
<feature type="region of interest" description="Disordered" evidence="1">
    <location>
        <begin position="444"/>
        <end position="489"/>
    </location>
</feature>
<dbReference type="Proteomes" id="UP000007800">
    <property type="component" value="Unassembled WGS sequence"/>
</dbReference>
<feature type="transmembrane region" description="Helical" evidence="2">
    <location>
        <begin position="343"/>
        <end position="359"/>
    </location>
</feature>
<dbReference type="GeneID" id="9053832"/>
<dbReference type="InParanoid" id="C5K5G9"/>
<evidence type="ECO:0000313" key="3">
    <source>
        <dbReference type="EMBL" id="EER20285.1"/>
    </source>
</evidence>
<keyword evidence="4" id="KW-1185">Reference proteome</keyword>
<gene>
    <name evidence="3" type="ORF">Pmar_PMAR028564</name>
</gene>
<sequence length="1362" mass="151372">MLVFGGPSNNLLGRRHVPNRIGSSNDRHIADFAVEDHPKAQPAEHVQVAFGNWELPRLKYQYEHPNTAPRTTRLNLLVHLDEKLSKTTAVQEAVIECGILEMLVGFLQDLEKARLSSEGDVDTHMRLLAMKFLVEVSLVGVDAKEAMTTGMTFTEKVVPLLMSPDSSWKVVEVAWALAASLTVVRRVKYEVWESGTDMLEHALEQLRTGVPSRSVLRHVIQVVAHLQELPSAREWFLSHGATDALRSVVAEDDQDHMGISLPIVTIKGDFMGQGSIDITKSTLESLENFFEEGFYLPGVLVLLCSVVVPIVKLLMMLVIFIIRHTFPEKAHQLMFVLRIIAKYQMLDIFVTVIMVAFLNQDVMRTTLQTGFYYYLAFCLLSIGATQVLWSMLPDRPQALYAQQLARWMRDRQTEIAFKNITGRSPDQADHSSLVHYYPRNTEACGDPLPELDKTPLTTPQSNRRRCEGDRACSSVEEVEAPEGDRKARISRTPSFGAAASEPLAFHSSAPPDEHSPESPRVATVNDGTLVVWPSRTAEQRRGGGALSEVTSVASTFNLAQTNKLSLCRSIFTCGGCCRGFEFSLDTFFLYGACITFYIGLYWSLYHSVLTVKVAFKESLIVSQSTLGLFGMIDGLVKQHEGINYFIPAVVFAVFALIVPCVQVGGIFIAGTLHVLPCHKTSHTCADLYRWLLYLIDYISDWAMMDVFSVAMFTTLISLNAFDALRADAPPGLLSGFYFLLMAGLASMDLATQTHELLMDAMARNVVEMATEMIILEHEQEESLRDPEYMIGDQSAATPRSYSSFTRWRPAHPDDAVADRPNAVERSGSMAIDGRTDITSMSRRDPTEWQTFRILRRELRRNASRAQKQASSAAVASAMSSPPISPNVSRRSRDEGDIEDGHALVGALQNACLVAPGAAASESLMRRSKSLMVLPRSKSSLVATEEQQLHQRNCSLLSSLGGGRSLAESARSVAGTGEKVPAVLDAAKRKVEQYVDMEAIVNSPRRRRRSFGDNLDDFRGHQKDALDGERRAGRDDKGKHYRLVATDESENNDSDNDSTADKAVPPLWKRLLQRMTGTVLVIKAVSWGIFFIVWSMHTSMPPVDLDVINLSLRGNLPLINGALQDALPSSLGACTVDPLHIAPKPCVGNSSLYYVRERVYEVNARWVTGLRTTKLENIYLSVPKENRLALSIEGVIDELPLSLFVGQCVTPDTWFTGRCDKLWDNTDACCGKDKHFQVVLQSVCSEEYPFVRQITVENITVQQITIQEQFLGLISISLSDVTTSLQEALMKELQPFLMDNAFIPWGGATLSLGELINKILSLNINRDSTGEEKFQCPKPPVGGFGPREFEKQSVLQRTFGGRW</sequence>
<proteinExistence type="predicted"/>
<feature type="compositionally biased region" description="Acidic residues" evidence="1">
    <location>
        <begin position="1046"/>
        <end position="1057"/>
    </location>
</feature>
<feature type="transmembrane region" description="Helical" evidence="2">
    <location>
        <begin position="644"/>
        <end position="669"/>
    </location>
</feature>
<dbReference type="InterPro" id="IPR007498">
    <property type="entry name" value="PqiA-like"/>
</dbReference>
<feature type="region of interest" description="Disordered" evidence="1">
    <location>
        <begin position="1010"/>
        <end position="1060"/>
    </location>
</feature>
<dbReference type="InterPro" id="IPR016024">
    <property type="entry name" value="ARM-type_fold"/>
</dbReference>
<keyword evidence="2" id="KW-0812">Transmembrane</keyword>
<feature type="region of interest" description="Disordered" evidence="1">
    <location>
        <begin position="860"/>
        <end position="894"/>
    </location>
</feature>
<evidence type="ECO:0000313" key="4">
    <source>
        <dbReference type="Proteomes" id="UP000007800"/>
    </source>
</evidence>
<keyword evidence="2" id="KW-0472">Membrane</keyword>
<feature type="transmembrane region" description="Helical" evidence="2">
    <location>
        <begin position="371"/>
        <end position="392"/>
    </location>
</feature>
<dbReference type="Pfam" id="PF04403">
    <property type="entry name" value="PqiA"/>
    <property type="match status" value="2"/>
</dbReference>
<feature type="compositionally biased region" description="Low complexity" evidence="1">
    <location>
        <begin position="863"/>
        <end position="881"/>
    </location>
</feature>
<evidence type="ECO:0000256" key="1">
    <source>
        <dbReference type="SAM" id="MobiDB-lite"/>
    </source>
</evidence>
<feature type="compositionally biased region" description="Basic and acidic residues" evidence="1">
    <location>
        <begin position="1015"/>
        <end position="1037"/>
    </location>
</feature>
<dbReference type="EMBL" id="GG670591">
    <property type="protein sequence ID" value="EER20285.1"/>
    <property type="molecule type" value="Genomic_DNA"/>
</dbReference>